<evidence type="ECO:0000259" key="3">
    <source>
        <dbReference type="PROSITE" id="PS50977"/>
    </source>
</evidence>
<keyword evidence="5" id="KW-1185">Reference proteome</keyword>
<dbReference type="PROSITE" id="PS50977">
    <property type="entry name" value="HTH_TETR_2"/>
    <property type="match status" value="1"/>
</dbReference>
<proteinExistence type="predicted"/>
<dbReference type="PRINTS" id="PR00455">
    <property type="entry name" value="HTHTETR"/>
</dbReference>
<feature type="domain" description="HTH tetR-type" evidence="3">
    <location>
        <begin position="17"/>
        <end position="77"/>
    </location>
</feature>
<evidence type="ECO:0000313" key="5">
    <source>
        <dbReference type="Proteomes" id="UP000765845"/>
    </source>
</evidence>
<name>A0ABX1GAB1_9GAMM</name>
<keyword evidence="1 2" id="KW-0238">DNA-binding</keyword>
<reference evidence="4 5" key="1">
    <citation type="submission" date="2020-04" db="EMBL/GenBank/DDBJ databases">
        <authorList>
            <person name="Yoon J."/>
        </authorList>
    </citation>
    <scope>NUCLEOTIDE SEQUENCE [LARGE SCALE GENOMIC DNA]</scope>
    <source>
        <strain evidence="4 5">KMU-166</strain>
    </source>
</reference>
<feature type="DNA-binding region" description="H-T-H motif" evidence="2">
    <location>
        <begin position="40"/>
        <end position="59"/>
    </location>
</feature>
<dbReference type="InterPro" id="IPR001647">
    <property type="entry name" value="HTH_TetR"/>
</dbReference>
<dbReference type="EMBL" id="JAAWWK010000001">
    <property type="protein sequence ID" value="NKI16094.1"/>
    <property type="molecule type" value="Genomic_DNA"/>
</dbReference>
<dbReference type="InterPro" id="IPR009057">
    <property type="entry name" value="Homeodomain-like_sf"/>
</dbReference>
<evidence type="ECO:0000313" key="4">
    <source>
        <dbReference type="EMBL" id="NKI16094.1"/>
    </source>
</evidence>
<gene>
    <name evidence="4" type="ORF">HCU74_01550</name>
</gene>
<organism evidence="4 5">
    <name type="scientific">Spongiibacter thalassae</name>
    <dbReference type="NCBI Taxonomy" id="2721624"/>
    <lineage>
        <taxon>Bacteria</taxon>
        <taxon>Pseudomonadati</taxon>
        <taxon>Pseudomonadota</taxon>
        <taxon>Gammaproteobacteria</taxon>
        <taxon>Cellvibrionales</taxon>
        <taxon>Spongiibacteraceae</taxon>
        <taxon>Spongiibacter</taxon>
    </lineage>
</organism>
<protein>
    <submittedName>
        <fullName evidence="4">TetR/AcrR family transcriptional regulator</fullName>
    </submittedName>
</protein>
<dbReference type="Proteomes" id="UP000765845">
    <property type="component" value="Unassembled WGS sequence"/>
</dbReference>
<accession>A0ABX1GAB1</accession>
<dbReference type="SUPFAM" id="SSF46689">
    <property type="entry name" value="Homeodomain-like"/>
    <property type="match status" value="1"/>
</dbReference>
<evidence type="ECO:0000256" key="2">
    <source>
        <dbReference type="PROSITE-ProRule" id="PRU00335"/>
    </source>
</evidence>
<sequence>MTEKTKKIRVPQAQRTANMRFRLSKAAFEVIQEVGYANFRTSAVSKKAGVSQGAQLHHFPTKNDLTLAAMQYAYEQSHSIFSRNISAFKAGDDPIDAAMKDAEDFFMSDYFMVALDILMAGGKNEELRDQQIKLAIASRSEVEKAWIDRLIALGWDKELAEDILNLSFCVVRGYVVKMLISENPKQYQRLVTRWKQMVSAAVVSGQPAHSA</sequence>
<dbReference type="Gene3D" id="1.10.357.10">
    <property type="entry name" value="Tetracycline Repressor, domain 2"/>
    <property type="match status" value="1"/>
</dbReference>
<dbReference type="Pfam" id="PF00440">
    <property type="entry name" value="TetR_N"/>
    <property type="match status" value="1"/>
</dbReference>
<comment type="caution">
    <text evidence="4">The sequence shown here is derived from an EMBL/GenBank/DDBJ whole genome shotgun (WGS) entry which is preliminary data.</text>
</comment>
<dbReference type="RefSeq" id="WP_168448632.1">
    <property type="nucleotide sequence ID" value="NZ_JAAWWK010000001.1"/>
</dbReference>
<evidence type="ECO:0000256" key="1">
    <source>
        <dbReference type="ARBA" id="ARBA00023125"/>
    </source>
</evidence>